<reference evidence="2 3" key="1">
    <citation type="journal article" date="2015" name="Sci. Rep.">
        <title>Genome of the facultative scuticociliatosis pathogen Pseudocohnilembus persalinus provides insight into its virulence through horizontal gene transfer.</title>
        <authorList>
            <person name="Xiong J."/>
            <person name="Wang G."/>
            <person name="Cheng J."/>
            <person name="Tian M."/>
            <person name="Pan X."/>
            <person name="Warren A."/>
            <person name="Jiang C."/>
            <person name="Yuan D."/>
            <person name="Miao W."/>
        </authorList>
    </citation>
    <scope>NUCLEOTIDE SEQUENCE [LARGE SCALE GENOMIC DNA]</scope>
    <source>
        <strain evidence="2">36N120E</strain>
    </source>
</reference>
<evidence type="ECO:0000313" key="2">
    <source>
        <dbReference type="EMBL" id="KRW98906.1"/>
    </source>
</evidence>
<dbReference type="InParanoid" id="A0A0V0Q9R9"/>
<evidence type="ECO:0000313" key="3">
    <source>
        <dbReference type="Proteomes" id="UP000054937"/>
    </source>
</evidence>
<evidence type="ECO:0000256" key="1">
    <source>
        <dbReference type="SAM" id="MobiDB-lite"/>
    </source>
</evidence>
<dbReference type="EMBL" id="LDAU01000225">
    <property type="protein sequence ID" value="KRW98906.1"/>
    <property type="molecule type" value="Genomic_DNA"/>
</dbReference>
<dbReference type="Proteomes" id="UP000054937">
    <property type="component" value="Unassembled WGS sequence"/>
</dbReference>
<dbReference type="AlphaFoldDB" id="A0A0V0Q9R9"/>
<sequence length="293" mass="35755">MDYYFKNTQITNNQDKTQEPKKQSYKQLDLNEYSSLFQNKYKNLEYIKNYSDENNIDIIKANQYCSNYYDQQIIKQQPKKYFREIPFLQIQNKQKLQLPKKHLIQEIQEQDLEKEDFQLLYQMLQQQKAAIQQSNKQLQNQQLSEKQKRDKRTELSKIKDDLDKKYISRIQSMYGQSNLLAQNGKEIANKYKQYGIRQYSEPVLKFSKNNKQELKSLWEQNQTINKYNQQELQNIKSNQNSSQKIHQENPYNNLNKTQQQHTKLFNFSKNYKYKQDKQEYLKVLRQKYNLKDI</sequence>
<name>A0A0V0Q9R9_PSEPJ</name>
<comment type="caution">
    <text evidence="2">The sequence shown here is derived from an EMBL/GenBank/DDBJ whole genome shotgun (WGS) entry which is preliminary data.</text>
</comment>
<feature type="region of interest" description="Disordered" evidence="1">
    <location>
        <begin position="138"/>
        <end position="157"/>
    </location>
</feature>
<organism evidence="2 3">
    <name type="scientific">Pseudocohnilembus persalinus</name>
    <name type="common">Ciliate</name>
    <dbReference type="NCBI Taxonomy" id="266149"/>
    <lineage>
        <taxon>Eukaryota</taxon>
        <taxon>Sar</taxon>
        <taxon>Alveolata</taxon>
        <taxon>Ciliophora</taxon>
        <taxon>Intramacronucleata</taxon>
        <taxon>Oligohymenophorea</taxon>
        <taxon>Scuticociliatia</taxon>
        <taxon>Philasterida</taxon>
        <taxon>Pseudocohnilembidae</taxon>
        <taxon>Pseudocohnilembus</taxon>
    </lineage>
</organism>
<keyword evidence="3" id="KW-1185">Reference proteome</keyword>
<protein>
    <submittedName>
        <fullName evidence="2">Uncharacterized protein</fullName>
    </submittedName>
</protein>
<feature type="compositionally biased region" description="Basic and acidic residues" evidence="1">
    <location>
        <begin position="145"/>
        <end position="157"/>
    </location>
</feature>
<proteinExistence type="predicted"/>
<gene>
    <name evidence="2" type="ORF">PPERSA_09431</name>
</gene>
<accession>A0A0V0Q9R9</accession>